<dbReference type="GO" id="GO:0032420">
    <property type="term" value="C:stereocilium"/>
    <property type="evidence" value="ECO:0007669"/>
    <property type="project" value="TreeGrafter"/>
</dbReference>
<keyword evidence="2" id="KW-0677">Repeat</keyword>
<organism evidence="5 6">
    <name type="scientific">Hucho hucho</name>
    <name type="common">huchen</name>
    <dbReference type="NCBI Taxonomy" id="62062"/>
    <lineage>
        <taxon>Eukaryota</taxon>
        <taxon>Metazoa</taxon>
        <taxon>Chordata</taxon>
        <taxon>Craniata</taxon>
        <taxon>Vertebrata</taxon>
        <taxon>Euteleostomi</taxon>
        <taxon>Actinopterygii</taxon>
        <taxon>Neopterygii</taxon>
        <taxon>Teleostei</taxon>
        <taxon>Protacanthopterygii</taxon>
        <taxon>Salmoniformes</taxon>
        <taxon>Salmonidae</taxon>
        <taxon>Salmoninae</taxon>
        <taxon>Hucho</taxon>
    </lineage>
</organism>
<dbReference type="AlphaFoldDB" id="A0A4W5KSS9"/>
<dbReference type="GO" id="GO:0001965">
    <property type="term" value="F:G-protein alpha-subunit binding"/>
    <property type="evidence" value="ECO:0007669"/>
    <property type="project" value="TreeGrafter"/>
</dbReference>
<evidence type="ECO:0000256" key="3">
    <source>
        <dbReference type="ARBA" id="ARBA00022837"/>
    </source>
</evidence>
<reference evidence="5" key="3">
    <citation type="submission" date="2025-09" db="UniProtKB">
        <authorList>
            <consortium name="Ensembl"/>
        </authorList>
    </citation>
    <scope>IDENTIFICATION</scope>
</reference>
<dbReference type="GO" id="GO:0005737">
    <property type="term" value="C:cytoplasm"/>
    <property type="evidence" value="ECO:0007669"/>
    <property type="project" value="TreeGrafter"/>
</dbReference>
<proteinExistence type="predicted"/>
<dbReference type="PANTHER" id="PTHR46682:SF1">
    <property type="entry name" value="ADHESION G-PROTEIN COUPLED RECEPTOR V1"/>
    <property type="match status" value="1"/>
</dbReference>
<dbReference type="GO" id="GO:0071277">
    <property type="term" value="P:cellular response to calcium ion"/>
    <property type="evidence" value="ECO:0007669"/>
    <property type="project" value="TreeGrafter"/>
</dbReference>
<feature type="domain" description="Calx-beta" evidence="4">
    <location>
        <begin position="202"/>
        <end position="298"/>
    </location>
</feature>
<dbReference type="GO" id="GO:0016020">
    <property type="term" value="C:membrane"/>
    <property type="evidence" value="ECO:0007669"/>
    <property type="project" value="InterPro"/>
</dbReference>
<dbReference type="PANTHER" id="PTHR46682">
    <property type="entry name" value="ADHESION G-PROTEIN COUPLED RECEPTOR V1"/>
    <property type="match status" value="1"/>
</dbReference>
<name>A0A4W5KSS9_9TELE</name>
<evidence type="ECO:0000259" key="4">
    <source>
        <dbReference type="Pfam" id="PF03160"/>
    </source>
</evidence>
<dbReference type="Ensembl" id="ENSHHUT00000014781.1">
    <property type="protein sequence ID" value="ENSHHUP00000014299.1"/>
    <property type="gene ID" value="ENSHHUG00000008856.1"/>
</dbReference>
<dbReference type="InterPro" id="IPR038081">
    <property type="entry name" value="CalX-like_sf"/>
</dbReference>
<keyword evidence="1" id="KW-0732">Signal</keyword>
<reference evidence="5" key="2">
    <citation type="submission" date="2025-08" db="UniProtKB">
        <authorList>
            <consortium name="Ensembl"/>
        </authorList>
    </citation>
    <scope>IDENTIFICATION</scope>
</reference>
<sequence>MAQTEGQNLLLYYSPPVSGVPSGAPRRPVNISSQGDPLVACAAACLRERACQAFSLSPPGGSSTMASCTWVTSGAAQLTASAQTLTYTKNTTATTALFSSQAVAGSDYTTTAQTAILEDDSGVANLTVPILTDKLPEMNESFSIRILKVVLVNLTVAQKNLPSIGHPDKAVVTIGMNGDAFGVFLIYSFSPNATRDGLYLEVREEPRVSVPLVIERRGGNLGQVTVEWRFVGGMATPGTDFTGTGETLVFADGDVKKNIEIVIVDDLEPEDSETLMVGLVKTAGGSRILPSSDTVTIIILANDNVAGVVGF</sequence>
<dbReference type="GO" id="GO:0007601">
    <property type="term" value="P:visual perception"/>
    <property type="evidence" value="ECO:0007669"/>
    <property type="project" value="TreeGrafter"/>
</dbReference>
<accession>A0A4W5KSS9</accession>
<dbReference type="GeneTree" id="ENSGT00940000154880"/>
<reference evidence="6" key="1">
    <citation type="submission" date="2018-06" db="EMBL/GenBank/DDBJ databases">
        <title>Genome assembly of Danube salmon.</title>
        <authorList>
            <person name="Macqueen D.J."/>
            <person name="Gundappa M.K."/>
        </authorList>
    </citation>
    <scope>NUCLEOTIDE SEQUENCE [LARGE SCALE GENOMIC DNA]</scope>
</reference>
<dbReference type="GO" id="GO:0004930">
    <property type="term" value="F:G protein-coupled receptor activity"/>
    <property type="evidence" value="ECO:0007669"/>
    <property type="project" value="InterPro"/>
</dbReference>
<dbReference type="STRING" id="62062.ENSHHUP00000014299"/>
<dbReference type="InterPro" id="IPR026919">
    <property type="entry name" value="ADGRV1"/>
</dbReference>
<evidence type="ECO:0000313" key="5">
    <source>
        <dbReference type="Ensembl" id="ENSHHUP00000014299.1"/>
    </source>
</evidence>
<evidence type="ECO:0000256" key="2">
    <source>
        <dbReference type="ARBA" id="ARBA00022737"/>
    </source>
</evidence>
<feature type="domain" description="Calx-beta" evidence="4">
    <location>
        <begin position="79"/>
        <end position="174"/>
    </location>
</feature>
<keyword evidence="3" id="KW-0106">Calcium</keyword>
<dbReference type="Proteomes" id="UP000314982">
    <property type="component" value="Unassembled WGS sequence"/>
</dbReference>
<dbReference type="FunFam" id="2.60.40.2030:FF:000017">
    <property type="entry name" value="Adhesion G protein-coupled receptor V1"/>
    <property type="match status" value="1"/>
</dbReference>
<dbReference type="GO" id="GO:0007605">
    <property type="term" value="P:sensory perception of sound"/>
    <property type="evidence" value="ECO:0007669"/>
    <property type="project" value="TreeGrafter"/>
</dbReference>
<dbReference type="GO" id="GO:0010855">
    <property type="term" value="F:adenylate cyclase inhibitor activity"/>
    <property type="evidence" value="ECO:0007669"/>
    <property type="project" value="TreeGrafter"/>
</dbReference>
<keyword evidence="6" id="KW-1185">Reference proteome</keyword>
<dbReference type="Gene3D" id="2.60.40.2030">
    <property type="match status" value="2"/>
</dbReference>
<evidence type="ECO:0000313" key="6">
    <source>
        <dbReference type="Proteomes" id="UP000314982"/>
    </source>
</evidence>
<dbReference type="SUPFAM" id="SSF141072">
    <property type="entry name" value="CalX-like"/>
    <property type="match status" value="2"/>
</dbReference>
<dbReference type="InterPro" id="IPR003644">
    <property type="entry name" value="Calx_beta"/>
</dbReference>
<dbReference type="Pfam" id="PF03160">
    <property type="entry name" value="Calx-beta"/>
    <property type="match status" value="2"/>
</dbReference>
<protein>
    <recommendedName>
        <fullName evidence="4">Calx-beta domain-containing protein</fullName>
    </recommendedName>
</protein>
<evidence type="ECO:0000256" key="1">
    <source>
        <dbReference type="ARBA" id="ARBA00022729"/>
    </source>
</evidence>